<dbReference type="InterPro" id="IPR029068">
    <property type="entry name" value="Glyas_Bleomycin-R_OHBP_Dase"/>
</dbReference>
<dbReference type="CDD" id="cd06587">
    <property type="entry name" value="VOC"/>
    <property type="match status" value="1"/>
</dbReference>
<dbReference type="Gene3D" id="3.10.180.10">
    <property type="entry name" value="2,3-Dihydroxybiphenyl 1,2-Dioxygenase, domain 1"/>
    <property type="match status" value="1"/>
</dbReference>
<evidence type="ECO:0000313" key="3">
    <source>
        <dbReference type="Proteomes" id="UP001595778"/>
    </source>
</evidence>
<feature type="domain" description="VOC" evidence="1">
    <location>
        <begin position="3"/>
        <end position="118"/>
    </location>
</feature>
<keyword evidence="3" id="KW-1185">Reference proteome</keyword>
<dbReference type="Proteomes" id="UP001595778">
    <property type="component" value="Unassembled WGS sequence"/>
</dbReference>
<comment type="caution">
    <text evidence="2">The sequence shown here is derived from an EMBL/GenBank/DDBJ whole genome shotgun (WGS) entry which is preliminary data.</text>
</comment>
<evidence type="ECO:0000313" key="2">
    <source>
        <dbReference type="EMBL" id="MFC4395356.1"/>
    </source>
</evidence>
<dbReference type="EMBL" id="JBHSDQ010000001">
    <property type="protein sequence ID" value="MFC4395356.1"/>
    <property type="molecule type" value="Genomic_DNA"/>
</dbReference>
<dbReference type="SUPFAM" id="SSF54593">
    <property type="entry name" value="Glyoxalase/Bleomycin resistance protein/Dihydroxybiphenyl dioxygenase"/>
    <property type="match status" value="1"/>
</dbReference>
<gene>
    <name evidence="2" type="ORF">ACFO0G_04570</name>
</gene>
<protein>
    <submittedName>
        <fullName evidence="2">VOC family protein</fullName>
    </submittedName>
</protein>
<dbReference type="Pfam" id="PF00903">
    <property type="entry name" value="Glyoxalase"/>
    <property type="match status" value="1"/>
</dbReference>
<dbReference type="PROSITE" id="PS51819">
    <property type="entry name" value="VOC"/>
    <property type="match status" value="1"/>
</dbReference>
<proteinExistence type="predicted"/>
<organism evidence="2 3">
    <name type="scientific">Arthrobacter sedimenti</name>
    <dbReference type="NCBI Taxonomy" id="2694931"/>
    <lineage>
        <taxon>Bacteria</taxon>
        <taxon>Bacillati</taxon>
        <taxon>Actinomycetota</taxon>
        <taxon>Actinomycetes</taxon>
        <taxon>Micrococcales</taxon>
        <taxon>Micrococcaceae</taxon>
        <taxon>Arthrobacter</taxon>
    </lineage>
</organism>
<accession>A0ABV8WHL4</accession>
<evidence type="ECO:0000259" key="1">
    <source>
        <dbReference type="PROSITE" id="PS51819"/>
    </source>
</evidence>
<reference evidence="3" key="1">
    <citation type="journal article" date="2019" name="Int. J. Syst. Evol. Microbiol.">
        <title>The Global Catalogue of Microorganisms (GCM) 10K type strain sequencing project: providing services to taxonomists for standard genome sequencing and annotation.</title>
        <authorList>
            <consortium name="The Broad Institute Genomics Platform"/>
            <consortium name="The Broad Institute Genome Sequencing Center for Infectious Disease"/>
            <person name="Wu L."/>
            <person name="Ma J."/>
        </authorList>
    </citation>
    <scope>NUCLEOTIDE SEQUENCE [LARGE SCALE GENOMIC DNA]</scope>
    <source>
        <strain evidence="3">PJ61</strain>
    </source>
</reference>
<dbReference type="InterPro" id="IPR004360">
    <property type="entry name" value="Glyas_Fos-R_dOase_dom"/>
</dbReference>
<dbReference type="RefSeq" id="WP_376976589.1">
    <property type="nucleotide sequence ID" value="NZ_JBHSDQ010000001.1"/>
</dbReference>
<sequence>MPGTAITTAFIPVRNPQAAAEWYSRTLGLTIAEANTFSAVLSGGGTASVTLMGPDSGIRAQPGLAWATCNFLVDDLEETRTRLAENGVAVGAIAGAPDVCLFFTAKDPDGNTLLLTDR</sequence>
<name>A0ABV8WHL4_9MICC</name>
<dbReference type="InterPro" id="IPR037523">
    <property type="entry name" value="VOC_core"/>
</dbReference>